<reference evidence="5" key="1">
    <citation type="submission" date="2019-08" db="EMBL/GenBank/DDBJ databases">
        <title>The improved chromosome-level genome for the pearl oyster Pinctada fucata martensii using PacBio sequencing and Hi-C.</title>
        <authorList>
            <person name="Zheng Z."/>
        </authorList>
    </citation>
    <scope>NUCLEOTIDE SEQUENCE</scope>
    <source>
        <strain evidence="5">ZZ-2019</strain>
        <tissue evidence="5">Adductor muscle</tissue>
    </source>
</reference>
<keyword evidence="3" id="KW-0106">Calcium</keyword>
<dbReference type="InterPro" id="IPR028846">
    <property type="entry name" value="Recoverin"/>
</dbReference>
<dbReference type="PRINTS" id="PR00450">
    <property type="entry name" value="RECOVERIN"/>
</dbReference>
<accession>A0AA88YMW9</accession>
<feature type="domain" description="EF-hand" evidence="4">
    <location>
        <begin position="53"/>
        <end position="88"/>
    </location>
</feature>
<dbReference type="EMBL" id="VSWD01000001">
    <property type="protein sequence ID" value="KAK3108187.1"/>
    <property type="molecule type" value="Genomic_DNA"/>
</dbReference>
<gene>
    <name evidence="5" type="ORF">FSP39_002830</name>
</gene>
<dbReference type="PANTHER" id="PTHR23055">
    <property type="entry name" value="CALCIUM BINDING PROTEINS"/>
    <property type="match status" value="1"/>
</dbReference>
<protein>
    <recommendedName>
        <fullName evidence="4">EF-hand domain-containing protein</fullName>
    </recommendedName>
</protein>
<evidence type="ECO:0000256" key="2">
    <source>
        <dbReference type="ARBA" id="ARBA00022737"/>
    </source>
</evidence>
<feature type="domain" description="EF-hand" evidence="4">
    <location>
        <begin position="89"/>
        <end position="124"/>
    </location>
</feature>
<dbReference type="InterPro" id="IPR018247">
    <property type="entry name" value="EF_Hand_1_Ca_BS"/>
</dbReference>
<dbReference type="Gene3D" id="1.10.238.10">
    <property type="entry name" value="EF-hand"/>
    <property type="match status" value="1"/>
</dbReference>
<keyword evidence="2" id="KW-0677">Repeat</keyword>
<keyword evidence="1" id="KW-0479">Metal-binding</keyword>
<evidence type="ECO:0000313" key="5">
    <source>
        <dbReference type="EMBL" id="KAK3108187.1"/>
    </source>
</evidence>
<dbReference type="Proteomes" id="UP001186944">
    <property type="component" value="Unassembled WGS sequence"/>
</dbReference>
<dbReference type="Pfam" id="PF13499">
    <property type="entry name" value="EF-hand_7"/>
    <property type="match status" value="1"/>
</dbReference>
<dbReference type="PROSITE" id="PS00018">
    <property type="entry name" value="EF_HAND_1"/>
    <property type="match status" value="2"/>
</dbReference>
<organism evidence="5 6">
    <name type="scientific">Pinctada imbricata</name>
    <name type="common">Atlantic pearl-oyster</name>
    <name type="synonym">Pinctada martensii</name>
    <dbReference type="NCBI Taxonomy" id="66713"/>
    <lineage>
        <taxon>Eukaryota</taxon>
        <taxon>Metazoa</taxon>
        <taxon>Spiralia</taxon>
        <taxon>Lophotrochozoa</taxon>
        <taxon>Mollusca</taxon>
        <taxon>Bivalvia</taxon>
        <taxon>Autobranchia</taxon>
        <taxon>Pteriomorphia</taxon>
        <taxon>Pterioida</taxon>
        <taxon>Pterioidea</taxon>
        <taxon>Pteriidae</taxon>
        <taxon>Pinctada</taxon>
    </lineage>
</organism>
<keyword evidence="6" id="KW-1185">Reference proteome</keyword>
<dbReference type="Pfam" id="PF00036">
    <property type="entry name" value="EF-hand_1"/>
    <property type="match status" value="1"/>
</dbReference>
<dbReference type="SMART" id="SM00054">
    <property type="entry name" value="EFh"/>
    <property type="match status" value="3"/>
</dbReference>
<dbReference type="InterPro" id="IPR011992">
    <property type="entry name" value="EF-hand-dom_pair"/>
</dbReference>
<proteinExistence type="predicted"/>
<evidence type="ECO:0000256" key="1">
    <source>
        <dbReference type="ARBA" id="ARBA00022723"/>
    </source>
</evidence>
<dbReference type="PANTHER" id="PTHR23055:SF60">
    <property type="entry name" value="CALAXIN"/>
    <property type="match status" value="1"/>
</dbReference>
<comment type="caution">
    <text evidence="5">The sequence shown here is derived from an EMBL/GenBank/DDBJ whole genome shotgun (WGS) entry which is preliminary data.</text>
</comment>
<dbReference type="PROSITE" id="PS50222">
    <property type="entry name" value="EF_HAND_2"/>
    <property type="match status" value="2"/>
</dbReference>
<name>A0AA88YMW9_PINIB</name>
<evidence type="ECO:0000259" key="4">
    <source>
        <dbReference type="PROSITE" id="PS50222"/>
    </source>
</evidence>
<dbReference type="SUPFAM" id="SSF47473">
    <property type="entry name" value="EF-hand"/>
    <property type="match status" value="1"/>
</dbReference>
<sequence>MPRPLESKVSKSEVERLLLIHRDHSKPRTENKKGFFIDRATFNAFFHKSFCFTDTIISDRVFRVFDKDNDGHISEMEWIRGMSIFLRGHLEEQVKFCFEVYDMNGDGYISREEMFTLLKSSLVKGNQEEDPDEGVKDLVELVIKKLDFDHDSRISLNDFKTGIDKDPLMMESLGPCLPSPETMEEFSALISDVPNDGGMFKGKMKR</sequence>
<dbReference type="GO" id="GO:0005509">
    <property type="term" value="F:calcium ion binding"/>
    <property type="evidence" value="ECO:0007669"/>
    <property type="project" value="InterPro"/>
</dbReference>
<dbReference type="CDD" id="cd00051">
    <property type="entry name" value="EFh"/>
    <property type="match status" value="2"/>
</dbReference>
<dbReference type="AlphaFoldDB" id="A0AA88YMW9"/>
<dbReference type="InterPro" id="IPR002048">
    <property type="entry name" value="EF_hand_dom"/>
</dbReference>
<evidence type="ECO:0000313" key="6">
    <source>
        <dbReference type="Proteomes" id="UP001186944"/>
    </source>
</evidence>
<evidence type="ECO:0000256" key="3">
    <source>
        <dbReference type="ARBA" id="ARBA00022837"/>
    </source>
</evidence>